<proteinExistence type="predicted"/>
<name>A0A484HJB0_9BACT</name>
<accession>A0A484HJB0</accession>
<dbReference type="AlphaFoldDB" id="A0A484HJB0"/>
<sequence>MPNKKQISEFIGITPGFLRATNLANDWEKVDSSAGYIITPNVIQSLERISKGLTIKNGQKAFSLIGPYGSGKSAFAVFLCQLLGRDSERSKNATSLLSKANHPSLNKTQVKRVKKEGHGYLPIAITARRRPISQLLLDGILKAAFLLDLTKSTNHLISRIQEALEKKFWKDSGTIIQFLLEIKKEAVFQRFSGLFLMIDEAGKTLEYALQDKNGGDVYIFQEIAELANRQQKNPILFLIILHQMFDDYVELSDRTIRNEWVKVQERFQSVQFAESAATTIRMIAKAIRHSKSLPKAVGDKISEELSTLKRKEAPLPLGLNFSSFEKLAKDAWPLHPTVLLAIPHLFRRLAQNERSIFSYLTSLEPYGFQEFSKRELTEEDHFVRLKDIYNYLLANFEVGLSRLPHAKRLLEANDIIHSKAQLTVDEVDLIRSVALLNVLGEMCPLGATNRLMASAASNINKIESKLDTLRSQSILTYRRLDGTYRVWEGSDVDIHARMKEARRKLQMEGKSLYETLSQHLPSRSMVARRNSLETGAHRYFKIVYSERINGNYNNLFKCLDGAAGLILVLLPQADYKAAQTKANQATASYDVVK</sequence>
<dbReference type="InterPro" id="IPR027417">
    <property type="entry name" value="P-loop_NTPase"/>
</dbReference>
<evidence type="ECO:0000313" key="1">
    <source>
        <dbReference type="EMBL" id="VEN73287.1"/>
    </source>
</evidence>
<protein>
    <submittedName>
        <fullName evidence="1">Uncharacterized protein</fullName>
    </submittedName>
</protein>
<dbReference type="EMBL" id="CAACVI010000007">
    <property type="protein sequence ID" value="VEN73287.1"/>
    <property type="molecule type" value="Genomic_DNA"/>
</dbReference>
<dbReference type="SUPFAM" id="SSF52540">
    <property type="entry name" value="P-loop containing nucleoside triphosphate hydrolases"/>
    <property type="match status" value="1"/>
</dbReference>
<gene>
    <name evidence="1" type="ORF">EPICR_150002</name>
</gene>
<organism evidence="1">
    <name type="scientific">uncultured Desulfobacteraceae bacterium</name>
    <dbReference type="NCBI Taxonomy" id="218296"/>
    <lineage>
        <taxon>Bacteria</taxon>
        <taxon>Pseudomonadati</taxon>
        <taxon>Thermodesulfobacteriota</taxon>
        <taxon>Desulfobacteria</taxon>
        <taxon>Desulfobacterales</taxon>
        <taxon>Desulfobacteraceae</taxon>
        <taxon>environmental samples</taxon>
    </lineage>
</organism>
<reference evidence="1" key="1">
    <citation type="submission" date="2019-01" db="EMBL/GenBank/DDBJ databases">
        <authorList>
            <consortium name="Genoscope - CEA"/>
            <person name="William W."/>
        </authorList>
    </citation>
    <scope>NUCLEOTIDE SEQUENCE</scope>
    <source>
        <strain evidence="1">CR-1</strain>
    </source>
</reference>